<dbReference type="HOGENOM" id="CLU_036805_6_0_11"/>
<accession>R4YX66</accession>
<dbReference type="InterPro" id="IPR001207">
    <property type="entry name" value="Transposase_mutator"/>
</dbReference>
<keyword evidence="3" id="KW-0815">Transposition</keyword>
<dbReference type="STRING" id="1229780.BN381_150037"/>
<sequence>MRNLLAVGKHQHRLMIAALIRTIFAQPDPEVDRTQRRTVVEQPIERLNREPKRRTDVVQILPNTESVIRLVGALLVEVNDEKMSSGRRYIAAGSLATITTDQEDR</sequence>
<dbReference type="OrthoDB" id="9793302at2"/>
<evidence type="ECO:0000256" key="4">
    <source>
        <dbReference type="ARBA" id="ARBA00023125"/>
    </source>
</evidence>
<evidence type="ECO:0000313" key="7">
    <source>
        <dbReference type="Proteomes" id="UP000018291"/>
    </source>
</evidence>
<name>R4YX66_9ACTN</name>
<evidence type="ECO:0000256" key="2">
    <source>
        <dbReference type="ARBA" id="ARBA00010961"/>
    </source>
</evidence>
<keyword evidence="5" id="KW-0233">DNA recombination</keyword>
<evidence type="ECO:0000256" key="5">
    <source>
        <dbReference type="ARBA" id="ARBA00023172"/>
    </source>
</evidence>
<dbReference type="EMBL" id="CANL01000007">
    <property type="protein sequence ID" value="CCM62924.1"/>
    <property type="molecule type" value="Genomic_DNA"/>
</dbReference>
<dbReference type="AlphaFoldDB" id="R4YX66"/>
<protein>
    <submittedName>
        <fullName evidence="6">Uncharacterized protein</fullName>
    </submittedName>
</protein>
<keyword evidence="4" id="KW-0238">DNA-binding</keyword>
<comment type="similarity">
    <text evidence="2">Belongs to the transposase mutator family.</text>
</comment>
<gene>
    <name evidence="6" type="ORF">BN381_150037</name>
</gene>
<dbReference type="Pfam" id="PF00872">
    <property type="entry name" value="Transposase_mut"/>
    <property type="match status" value="1"/>
</dbReference>
<proteinExistence type="inferred from homology"/>
<keyword evidence="7" id="KW-1185">Reference proteome</keyword>
<comment type="function">
    <text evidence="1">Required for the transposition of the insertion element.</text>
</comment>
<dbReference type="GO" id="GO:0003677">
    <property type="term" value="F:DNA binding"/>
    <property type="evidence" value="ECO:0007669"/>
    <property type="project" value="UniProtKB-KW"/>
</dbReference>
<dbReference type="GO" id="GO:0004803">
    <property type="term" value="F:transposase activity"/>
    <property type="evidence" value="ECO:0007669"/>
    <property type="project" value="InterPro"/>
</dbReference>
<dbReference type="GO" id="GO:0006313">
    <property type="term" value="P:DNA transposition"/>
    <property type="evidence" value="ECO:0007669"/>
    <property type="project" value="InterPro"/>
</dbReference>
<dbReference type="Proteomes" id="UP000018291">
    <property type="component" value="Unassembled WGS sequence"/>
</dbReference>
<reference evidence="6 7" key="1">
    <citation type="journal article" date="2013" name="ISME J.">
        <title>Metabolic model for the filamentous 'Candidatus Microthrix parvicella' based on genomic and metagenomic analyses.</title>
        <authorList>
            <person name="Jon McIlroy S."/>
            <person name="Kristiansen R."/>
            <person name="Albertsen M."/>
            <person name="Michael Karst S."/>
            <person name="Rossetti S."/>
            <person name="Lund Nielsen J."/>
            <person name="Tandoi V."/>
            <person name="James Seviour R."/>
            <person name="Nielsen P.H."/>
        </authorList>
    </citation>
    <scope>NUCLEOTIDE SEQUENCE [LARGE SCALE GENOMIC DNA]</scope>
    <source>
        <strain evidence="6 7">RN1</strain>
    </source>
</reference>
<evidence type="ECO:0000256" key="1">
    <source>
        <dbReference type="ARBA" id="ARBA00002190"/>
    </source>
</evidence>
<organism evidence="6 7">
    <name type="scientific">Candidatus Neomicrothrix parvicella RN1</name>
    <dbReference type="NCBI Taxonomy" id="1229780"/>
    <lineage>
        <taxon>Bacteria</taxon>
        <taxon>Bacillati</taxon>
        <taxon>Actinomycetota</taxon>
        <taxon>Acidimicrobiia</taxon>
        <taxon>Acidimicrobiales</taxon>
        <taxon>Microthrixaceae</taxon>
        <taxon>Candidatus Neomicrothrix</taxon>
    </lineage>
</organism>
<dbReference type="eggNOG" id="COG3328">
    <property type="taxonomic scope" value="Bacteria"/>
</dbReference>
<evidence type="ECO:0000313" key="6">
    <source>
        <dbReference type="EMBL" id="CCM62924.1"/>
    </source>
</evidence>
<evidence type="ECO:0000256" key="3">
    <source>
        <dbReference type="ARBA" id="ARBA00022578"/>
    </source>
</evidence>
<comment type="caution">
    <text evidence="6">The sequence shown here is derived from an EMBL/GenBank/DDBJ whole genome shotgun (WGS) entry which is preliminary data.</text>
</comment>